<evidence type="ECO:0000313" key="1">
    <source>
        <dbReference type="EMBL" id="OGG28988.1"/>
    </source>
</evidence>
<protein>
    <submittedName>
        <fullName evidence="1">Uncharacterized protein</fullName>
    </submittedName>
</protein>
<comment type="caution">
    <text evidence="1">The sequence shown here is derived from an EMBL/GenBank/DDBJ whole genome shotgun (WGS) entry which is preliminary data.</text>
</comment>
<gene>
    <name evidence="1" type="ORF">A2973_04230</name>
</gene>
<dbReference type="AlphaFoldDB" id="A0A1F6AWI4"/>
<evidence type="ECO:0000313" key="2">
    <source>
        <dbReference type="Proteomes" id="UP000176409"/>
    </source>
</evidence>
<organism evidence="1 2">
    <name type="scientific">Candidatus Gottesmanbacteria bacterium RIFCSPLOWO2_01_FULL_49_10</name>
    <dbReference type="NCBI Taxonomy" id="1798396"/>
    <lineage>
        <taxon>Bacteria</taxon>
        <taxon>Candidatus Gottesmaniibacteriota</taxon>
    </lineage>
</organism>
<dbReference type="EMBL" id="MFJZ01000062">
    <property type="protein sequence ID" value="OGG28988.1"/>
    <property type="molecule type" value="Genomic_DNA"/>
</dbReference>
<sequence>MHIPEFWCHHIVKLPAGRPDPFRTIKYEFWETTLNGDGDEHQQKAGSVKLVPAAEPPGETFEAVVEELDQRLEAHNAVDLRKRVKEQLLVRARSALAIYDGAEHLQELIRKEGAKVEQLGKDIADLQPQEQSTDNNLPDFMRRHGEHPRPALSHLVFREQGRPDVGSGNWGLVVDPSGLLDRPVA</sequence>
<dbReference type="Proteomes" id="UP000176409">
    <property type="component" value="Unassembled WGS sequence"/>
</dbReference>
<proteinExistence type="predicted"/>
<accession>A0A1F6AWI4</accession>
<reference evidence="1 2" key="1">
    <citation type="journal article" date="2016" name="Nat. Commun.">
        <title>Thousands of microbial genomes shed light on interconnected biogeochemical processes in an aquifer system.</title>
        <authorList>
            <person name="Anantharaman K."/>
            <person name="Brown C.T."/>
            <person name="Hug L.A."/>
            <person name="Sharon I."/>
            <person name="Castelle C.J."/>
            <person name="Probst A.J."/>
            <person name="Thomas B.C."/>
            <person name="Singh A."/>
            <person name="Wilkins M.J."/>
            <person name="Karaoz U."/>
            <person name="Brodie E.L."/>
            <person name="Williams K.H."/>
            <person name="Hubbard S.S."/>
            <person name="Banfield J.F."/>
        </authorList>
    </citation>
    <scope>NUCLEOTIDE SEQUENCE [LARGE SCALE GENOMIC DNA]</scope>
</reference>
<name>A0A1F6AWI4_9BACT</name>